<dbReference type="PANTHER" id="PTHR45646">
    <property type="entry name" value="SERINE/THREONINE-PROTEIN KINASE DOA-RELATED"/>
    <property type="match status" value="1"/>
</dbReference>
<evidence type="ECO:0000259" key="9">
    <source>
        <dbReference type="PROSITE" id="PS50011"/>
    </source>
</evidence>
<dbReference type="InterPro" id="IPR011009">
    <property type="entry name" value="Kinase-like_dom_sf"/>
</dbReference>
<evidence type="ECO:0000256" key="3">
    <source>
        <dbReference type="ARBA" id="ARBA00022741"/>
    </source>
</evidence>
<keyword evidence="4 10" id="KW-0418">Kinase</keyword>
<protein>
    <submittedName>
        <fullName evidence="10">Kinase-like domain-containing protein</fullName>
    </submittedName>
</protein>
<dbReference type="GO" id="GO:0005524">
    <property type="term" value="F:ATP binding"/>
    <property type="evidence" value="ECO:0007669"/>
    <property type="project" value="UniProtKB-UniRule"/>
</dbReference>
<evidence type="ECO:0000313" key="11">
    <source>
        <dbReference type="Proteomes" id="UP000242180"/>
    </source>
</evidence>
<keyword evidence="11" id="KW-1185">Reference proteome</keyword>
<dbReference type="FunCoup" id="A0A1X2HI84">
    <property type="interactions" value="329"/>
</dbReference>
<dbReference type="EMBL" id="MCGN01000003">
    <property type="protein sequence ID" value="ORY98791.1"/>
    <property type="molecule type" value="Genomic_DNA"/>
</dbReference>
<feature type="domain" description="Protein kinase" evidence="9">
    <location>
        <begin position="169"/>
        <end position="489"/>
    </location>
</feature>
<dbReference type="InterPro" id="IPR000719">
    <property type="entry name" value="Prot_kinase_dom"/>
</dbReference>
<feature type="region of interest" description="Disordered" evidence="8">
    <location>
        <begin position="64"/>
        <end position="134"/>
    </location>
</feature>
<keyword evidence="2" id="KW-0808">Transferase</keyword>
<evidence type="ECO:0000256" key="8">
    <source>
        <dbReference type="SAM" id="MobiDB-lite"/>
    </source>
</evidence>
<evidence type="ECO:0000256" key="7">
    <source>
        <dbReference type="RuleBase" id="RU000304"/>
    </source>
</evidence>
<dbReference type="Gene3D" id="1.10.510.10">
    <property type="entry name" value="Transferase(Phosphotransferase) domain 1"/>
    <property type="match status" value="1"/>
</dbReference>
<dbReference type="SMART" id="SM00220">
    <property type="entry name" value="S_TKc"/>
    <property type="match status" value="1"/>
</dbReference>
<dbReference type="GO" id="GO:0005634">
    <property type="term" value="C:nucleus"/>
    <property type="evidence" value="ECO:0007669"/>
    <property type="project" value="TreeGrafter"/>
</dbReference>
<dbReference type="InterPro" id="IPR008271">
    <property type="entry name" value="Ser/Thr_kinase_AS"/>
</dbReference>
<dbReference type="InterPro" id="IPR051175">
    <property type="entry name" value="CLK_kinases"/>
</dbReference>
<dbReference type="AlphaFoldDB" id="A0A1X2HI84"/>
<organism evidence="10 11">
    <name type="scientific">Syncephalastrum racemosum</name>
    <name type="common">Filamentous fungus</name>
    <dbReference type="NCBI Taxonomy" id="13706"/>
    <lineage>
        <taxon>Eukaryota</taxon>
        <taxon>Fungi</taxon>
        <taxon>Fungi incertae sedis</taxon>
        <taxon>Mucoromycota</taxon>
        <taxon>Mucoromycotina</taxon>
        <taxon>Mucoromycetes</taxon>
        <taxon>Mucorales</taxon>
        <taxon>Syncephalastraceae</taxon>
        <taxon>Syncephalastrum</taxon>
    </lineage>
</organism>
<dbReference type="Pfam" id="PF00069">
    <property type="entry name" value="Pkinase"/>
    <property type="match status" value="1"/>
</dbReference>
<keyword evidence="5 6" id="KW-0067">ATP-binding</keyword>
<evidence type="ECO:0000313" key="10">
    <source>
        <dbReference type="EMBL" id="ORY98791.1"/>
    </source>
</evidence>
<evidence type="ECO:0000256" key="6">
    <source>
        <dbReference type="PROSITE-ProRule" id="PRU10141"/>
    </source>
</evidence>
<dbReference type="OrthoDB" id="283111at2759"/>
<dbReference type="OMA" id="RHHIQSF"/>
<dbReference type="Proteomes" id="UP000242180">
    <property type="component" value="Unassembled WGS sequence"/>
</dbReference>
<feature type="binding site" evidence="6">
    <location>
        <position position="198"/>
    </location>
    <ligand>
        <name>ATP</name>
        <dbReference type="ChEBI" id="CHEBI:30616"/>
    </ligand>
</feature>
<dbReference type="PROSITE" id="PS50011">
    <property type="entry name" value="PROTEIN_KINASE_DOM"/>
    <property type="match status" value="1"/>
</dbReference>
<evidence type="ECO:0000256" key="4">
    <source>
        <dbReference type="ARBA" id="ARBA00022777"/>
    </source>
</evidence>
<dbReference type="SUPFAM" id="SSF56112">
    <property type="entry name" value="Protein kinase-like (PK-like)"/>
    <property type="match status" value="1"/>
</dbReference>
<evidence type="ECO:0000256" key="5">
    <source>
        <dbReference type="ARBA" id="ARBA00022840"/>
    </source>
</evidence>
<dbReference type="GO" id="GO:0043484">
    <property type="term" value="P:regulation of RNA splicing"/>
    <property type="evidence" value="ECO:0007669"/>
    <property type="project" value="TreeGrafter"/>
</dbReference>
<dbReference type="CDD" id="cd14134">
    <property type="entry name" value="PKc_CLK"/>
    <property type="match status" value="1"/>
</dbReference>
<dbReference type="PROSITE" id="PS00108">
    <property type="entry name" value="PROTEIN_KINASE_ST"/>
    <property type="match status" value="1"/>
</dbReference>
<dbReference type="Gene3D" id="3.30.200.20">
    <property type="entry name" value="Phosphorylase Kinase, domain 1"/>
    <property type="match status" value="1"/>
</dbReference>
<sequence>MASALASSKQNREPDWQTEFYKNGYPKEIIVIEDTPPLEQNQASLASYKVIPTATHNTTAATATTAATGQQSNTIAGPSQNRQTHRTKRGRYDPPPPDNTSSKRRRKQYVQPLHNNNHGNNNKQHHDPATFAQQPPLPTAPIVSRKLEPCDDKDGHYIVRPGDYLTDRYQVYKQLGQGTYGKVVECYDHVKRTVCAIKIIRAIQKYKDASYTEIRVLNTLKEKDPLNLNQCIHLLEWFEYRNHVCMVFDLLDQSVFDFLRDNHFTPFPIHHIQHFAKQLLSSVAFMHDLKMIHTDLKPENILLKNNNHREIPLDKKRGSVRILQSSDIILIDFGSATFEDDYHSTVVSTRHYRAPEIILGLGWSYPCDIWSIGCILVEFFTGEALFQTHDNLEHLAMMEGCLGRMPSRLIAGASREAAKFFLHGRLNYPNSMTTVQSQKYVNDMRPLKNMIPVSKSPAHAAFVDLLQQMLTYDPAKRITARDALRHSFFHIDFDAHGRQR</sequence>
<accession>A0A1X2HI84</accession>
<comment type="similarity">
    <text evidence="7">Belongs to the protein kinase superfamily.</text>
</comment>
<comment type="caution">
    <text evidence="10">The sequence shown here is derived from an EMBL/GenBank/DDBJ whole genome shotgun (WGS) entry which is preliminary data.</text>
</comment>
<dbReference type="PANTHER" id="PTHR45646:SF11">
    <property type="entry name" value="SERINE_THREONINE-PROTEIN KINASE DOA"/>
    <property type="match status" value="1"/>
</dbReference>
<dbReference type="STRING" id="13706.A0A1X2HI84"/>
<dbReference type="InterPro" id="IPR017441">
    <property type="entry name" value="Protein_kinase_ATP_BS"/>
</dbReference>
<evidence type="ECO:0000256" key="2">
    <source>
        <dbReference type="ARBA" id="ARBA00022679"/>
    </source>
</evidence>
<gene>
    <name evidence="10" type="ORF">BCR43DRAFT_488176</name>
</gene>
<name>A0A1X2HI84_SYNRA</name>
<proteinExistence type="inferred from homology"/>
<keyword evidence="1 7" id="KW-0723">Serine/threonine-protein kinase</keyword>
<feature type="compositionally biased region" description="Polar residues" evidence="8">
    <location>
        <begin position="69"/>
        <end position="82"/>
    </location>
</feature>
<reference evidence="10 11" key="1">
    <citation type="submission" date="2016-07" db="EMBL/GenBank/DDBJ databases">
        <title>Pervasive Adenine N6-methylation of Active Genes in Fungi.</title>
        <authorList>
            <consortium name="DOE Joint Genome Institute"/>
            <person name="Mondo S.J."/>
            <person name="Dannebaum R.O."/>
            <person name="Kuo R.C."/>
            <person name="Labutti K."/>
            <person name="Haridas S."/>
            <person name="Kuo A."/>
            <person name="Salamov A."/>
            <person name="Ahrendt S.R."/>
            <person name="Lipzen A."/>
            <person name="Sullivan W."/>
            <person name="Andreopoulos W.B."/>
            <person name="Clum A."/>
            <person name="Lindquist E."/>
            <person name="Daum C."/>
            <person name="Ramamoorthy G.K."/>
            <person name="Gryganskyi A."/>
            <person name="Culley D."/>
            <person name="Magnuson J.K."/>
            <person name="James T.Y."/>
            <person name="O'Malley M.A."/>
            <person name="Stajich J.E."/>
            <person name="Spatafora J.W."/>
            <person name="Visel A."/>
            <person name="Grigoriev I.V."/>
        </authorList>
    </citation>
    <scope>NUCLEOTIDE SEQUENCE [LARGE SCALE GENOMIC DNA]</scope>
    <source>
        <strain evidence="10 11">NRRL 2496</strain>
    </source>
</reference>
<evidence type="ECO:0000256" key="1">
    <source>
        <dbReference type="ARBA" id="ARBA00022527"/>
    </source>
</evidence>
<dbReference type="GO" id="GO:0004674">
    <property type="term" value="F:protein serine/threonine kinase activity"/>
    <property type="evidence" value="ECO:0007669"/>
    <property type="project" value="UniProtKB-KW"/>
</dbReference>
<keyword evidence="3 6" id="KW-0547">Nucleotide-binding</keyword>
<dbReference type="PROSITE" id="PS00107">
    <property type="entry name" value="PROTEIN_KINASE_ATP"/>
    <property type="match status" value="1"/>
</dbReference>
<dbReference type="InParanoid" id="A0A1X2HI84"/>